<reference evidence="2 3" key="1">
    <citation type="submission" date="2019-02" db="EMBL/GenBank/DDBJ databases">
        <title>Deep-cultivation of Planctomycetes and their phenomic and genomic characterization uncovers novel biology.</title>
        <authorList>
            <person name="Wiegand S."/>
            <person name="Jogler M."/>
            <person name="Boedeker C."/>
            <person name="Pinto D."/>
            <person name="Vollmers J."/>
            <person name="Rivas-Marin E."/>
            <person name="Kohn T."/>
            <person name="Peeters S.H."/>
            <person name="Heuer A."/>
            <person name="Rast P."/>
            <person name="Oberbeckmann S."/>
            <person name="Bunk B."/>
            <person name="Jeske O."/>
            <person name="Meyerdierks A."/>
            <person name="Storesund J.E."/>
            <person name="Kallscheuer N."/>
            <person name="Luecker S."/>
            <person name="Lage O.M."/>
            <person name="Pohl T."/>
            <person name="Merkel B.J."/>
            <person name="Hornburger P."/>
            <person name="Mueller R.-W."/>
            <person name="Bruemmer F."/>
            <person name="Labrenz M."/>
            <person name="Spormann A.M."/>
            <person name="Op den Camp H."/>
            <person name="Overmann J."/>
            <person name="Amann R."/>
            <person name="Jetten M.S.M."/>
            <person name="Mascher T."/>
            <person name="Medema M.H."/>
            <person name="Devos D.P."/>
            <person name="Kaster A.-K."/>
            <person name="Ovreas L."/>
            <person name="Rohde M."/>
            <person name="Galperin M.Y."/>
            <person name="Jogler C."/>
        </authorList>
    </citation>
    <scope>NUCLEOTIDE SEQUENCE [LARGE SCALE GENOMIC DNA]</scope>
    <source>
        <strain evidence="2 3">I41</strain>
    </source>
</reference>
<gene>
    <name evidence="2" type="ORF">I41_44660</name>
</gene>
<dbReference type="Proteomes" id="UP000317909">
    <property type="component" value="Chromosome"/>
</dbReference>
<proteinExistence type="predicted"/>
<organism evidence="2 3">
    <name type="scientific">Lacipirellula limnantheis</name>
    <dbReference type="NCBI Taxonomy" id="2528024"/>
    <lineage>
        <taxon>Bacteria</taxon>
        <taxon>Pseudomonadati</taxon>
        <taxon>Planctomycetota</taxon>
        <taxon>Planctomycetia</taxon>
        <taxon>Pirellulales</taxon>
        <taxon>Lacipirellulaceae</taxon>
        <taxon>Lacipirellula</taxon>
    </lineage>
</organism>
<feature type="region of interest" description="Disordered" evidence="1">
    <location>
        <begin position="67"/>
        <end position="86"/>
    </location>
</feature>
<dbReference type="EMBL" id="CP036339">
    <property type="protein sequence ID" value="QDT75256.1"/>
    <property type="molecule type" value="Genomic_DNA"/>
</dbReference>
<evidence type="ECO:0000256" key="1">
    <source>
        <dbReference type="SAM" id="MobiDB-lite"/>
    </source>
</evidence>
<dbReference type="KEGG" id="llh:I41_44660"/>
<evidence type="ECO:0000313" key="2">
    <source>
        <dbReference type="EMBL" id="QDT75256.1"/>
    </source>
</evidence>
<accession>A0A517U3Q6</accession>
<sequence>MNPMSRASHTYAVTSLMRRFPAIVAAATLLLHAVVGCCWHHQHVEVVAGSDEVQYLPVVCGSHVHADHDHDHGDAPAGPTDHRHSPDECGEASCRFVKGDVPAYPSPLDGLTATIADSPQLFAIGSWQLRTHDRGSRHILEGIPLHLRHQVLVI</sequence>
<keyword evidence="3" id="KW-1185">Reference proteome</keyword>
<name>A0A517U3Q6_9BACT</name>
<dbReference type="AlphaFoldDB" id="A0A517U3Q6"/>
<evidence type="ECO:0000313" key="3">
    <source>
        <dbReference type="Proteomes" id="UP000317909"/>
    </source>
</evidence>
<protein>
    <submittedName>
        <fullName evidence="2">Uncharacterized protein</fullName>
    </submittedName>
</protein>